<evidence type="ECO:0000313" key="3">
    <source>
        <dbReference type="Proteomes" id="UP000019471"/>
    </source>
</evidence>
<proteinExistence type="predicted"/>
<dbReference type="OrthoDB" id="4159080at2759"/>
<dbReference type="Gene3D" id="1.20.5.170">
    <property type="match status" value="1"/>
</dbReference>
<feature type="coiled-coil region" evidence="1">
    <location>
        <begin position="46"/>
        <end position="80"/>
    </location>
</feature>
<comment type="caution">
    <text evidence="2">The sequence shown here is derived from an EMBL/GenBank/DDBJ whole genome shotgun (WGS) entry which is preliminary data.</text>
</comment>
<dbReference type="EMBL" id="AMGX01000006">
    <property type="protein sequence ID" value="EXJ72143.1"/>
    <property type="molecule type" value="Genomic_DNA"/>
</dbReference>
<dbReference type="eggNOG" id="ENOG502RW6H">
    <property type="taxonomic scope" value="Eukaryota"/>
</dbReference>
<dbReference type="Proteomes" id="UP000019471">
    <property type="component" value="Unassembled WGS sequence"/>
</dbReference>
<protein>
    <recommendedName>
        <fullName evidence="4">SAP domain-containing protein</fullName>
    </recommendedName>
</protein>
<sequence>MVAADLLEPQPDTARMVQCFHGVAEELSKLPNASALAQGNAIQHALAQLTVQITRLDQKMVRMDQRFDQLDNKIDTLTTRVIAKDVFEYNSSARVQNSYLTRPTDRLTPRMSPLTNALIEDFPARSRDIPNIEGQRLVSILQELGLPTNGGREAREKRLGQHIALQPTPTTA</sequence>
<dbReference type="GeneID" id="19189368"/>
<dbReference type="RefSeq" id="XP_007743441.1">
    <property type="nucleotide sequence ID" value="XM_007745251.1"/>
</dbReference>
<reference evidence="2 3" key="1">
    <citation type="submission" date="2013-03" db="EMBL/GenBank/DDBJ databases">
        <title>The Genome Sequence of Cladophialophora psammophila CBS 110553.</title>
        <authorList>
            <consortium name="The Broad Institute Genomics Platform"/>
            <person name="Cuomo C."/>
            <person name="de Hoog S."/>
            <person name="Gorbushina A."/>
            <person name="Walker B."/>
            <person name="Young S.K."/>
            <person name="Zeng Q."/>
            <person name="Gargeya S."/>
            <person name="Fitzgerald M."/>
            <person name="Haas B."/>
            <person name="Abouelleil A."/>
            <person name="Allen A.W."/>
            <person name="Alvarado L."/>
            <person name="Arachchi H.M."/>
            <person name="Berlin A.M."/>
            <person name="Chapman S.B."/>
            <person name="Gainer-Dewar J."/>
            <person name="Goldberg J."/>
            <person name="Griggs A."/>
            <person name="Gujja S."/>
            <person name="Hansen M."/>
            <person name="Howarth C."/>
            <person name="Imamovic A."/>
            <person name="Ireland A."/>
            <person name="Larimer J."/>
            <person name="McCowan C."/>
            <person name="Murphy C."/>
            <person name="Pearson M."/>
            <person name="Poon T.W."/>
            <person name="Priest M."/>
            <person name="Roberts A."/>
            <person name="Saif S."/>
            <person name="Shea T."/>
            <person name="Sisk P."/>
            <person name="Sykes S."/>
            <person name="Wortman J."/>
            <person name="Nusbaum C."/>
            <person name="Birren B."/>
        </authorList>
    </citation>
    <scope>NUCLEOTIDE SEQUENCE [LARGE SCALE GENOMIC DNA]</scope>
    <source>
        <strain evidence="2 3">CBS 110553</strain>
    </source>
</reference>
<dbReference type="HOGENOM" id="CLU_097230_0_1_1"/>
<gene>
    <name evidence="2" type="ORF">A1O5_04647</name>
</gene>
<keyword evidence="1" id="KW-0175">Coiled coil</keyword>
<accession>W9WW11</accession>
<evidence type="ECO:0000256" key="1">
    <source>
        <dbReference type="SAM" id="Coils"/>
    </source>
</evidence>
<evidence type="ECO:0008006" key="4">
    <source>
        <dbReference type="Google" id="ProtNLM"/>
    </source>
</evidence>
<dbReference type="AlphaFoldDB" id="W9WW11"/>
<organism evidence="2 3">
    <name type="scientific">Cladophialophora psammophila CBS 110553</name>
    <dbReference type="NCBI Taxonomy" id="1182543"/>
    <lineage>
        <taxon>Eukaryota</taxon>
        <taxon>Fungi</taxon>
        <taxon>Dikarya</taxon>
        <taxon>Ascomycota</taxon>
        <taxon>Pezizomycotina</taxon>
        <taxon>Eurotiomycetes</taxon>
        <taxon>Chaetothyriomycetidae</taxon>
        <taxon>Chaetothyriales</taxon>
        <taxon>Herpotrichiellaceae</taxon>
        <taxon>Cladophialophora</taxon>
    </lineage>
</organism>
<name>W9WW11_9EURO</name>
<dbReference type="STRING" id="1182543.W9WW11"/>
<keyword evidence="3" id="KW-1185">Reference proteome</keyword>
<evidence type="ECO:0000313" key="2">
    <source>
        <dbReference type="EMBL" id="EXJ72143.1"/>
    </source>
</evidence>